<reference evidence="2 3" key="2">
    <citation type="submission" date="2018-11" db="EMBL/GenBank/DDBJ databases">
        <authorList>
            <consortium name="Pathogen Informatics"/>
        </authorList>
    </citation>
    <scope>NUCLEOTIDE SEQUENCE [LARGE SCALE GENOMIC DNA]</scope>
    <source>
        <strain evidence="2 3">MHpl1</strain>
    </source>
</reference>
<gene>
    <name evidence="2" type="ORF">HPLM_LOCUS3305</name>
</gene>
<feature type="region of interest" description="Disordered" evidence="1">
    <location>
        <begin position="1"/>
        <end position="21"/>
    </location>
</feature>
<name>A0A0N4W129_HAEPC</name>
<evidence type="ECO:0000313" key="3">
    <source>
        <dbReference type="Proteomes" id="UP000268014"/>
    </source>
</evidence>
<dbReference type="PANTHER" id="PTHR23227">
    <property type="entry name" value="BUCENTAUR RELATED"/>
    <property type="match status" value="1"/>
</dbReference>
<protein>
    <submittedName>
        <fullName evidence="4">C2H2-type domain-containing protein</fullName>
    </submittedName>
</protein>
<dbReference type="OrthoDB" id="409898at2759"/>
<evidence type="ECO:0000313" key="2">
    <source>
        <dbReference type="EMBL" id="VDO20612.1"/>
    </source>
</evidence>
<feature type="compositionally biased region" description="Basic residues" evidence="1">
    <location>
        <begin position="1"/>
        <end position="19"/>
    </location>
</feature>
<proteinExistence type="predicted"/>
<dbReference type="STRING" id="6290.A0A0N4W129"/>
<dbReference type="AlphaFoldDB" id="A0A0N4W129"/>
<organism evidence="4">
    <name type="scientific">Haemonchus placei</name>
    <name type="common">Barber's pole worm</name>
    <dbReference type="NCBI Taxonomy" id="6290"/>
    <lineage>
        <taxon>Eukaryota</taxon>
        <taxon>Metazoa</taxon>
        <taxon>Ecdysozoa</taxon>
        <taxon>Nematoda</taxon>
        <taxon>Chromadorea</taxon>
        <taxon>Rhabditida</taxon>
        <taxon>Rhabditina</taxon>
        <taxon>Rhabditomorpha</taxon>
        <taxon>Strongyloidea</taxon>
        <taxon>Trichostrongylidae</taxon>
        <taxon>Haemonchus</taxon>
    </lineage>
</organism>
<dbReference type="WBParaSite" id="HPLM_0000331301-mRNA-1">
    <property type="protein sequence ID" value="HPLM_0000331301-mRNA-1"/>
    <property type="gene ID" value="HPLM_0000331301"/>
</dbReference>
<dbReference type="InterPro" id="IPR027124">
    <property type="entry name" value="Swc5/CFDP1/2"/>
</dbReference>
<reference evidence="4" key="1">
    <citation type="submission" date="2017-02" db="UniProtKB">
        <authorList>
            <consortium name="WormBaseParasite"/>
        </authorList>
    </citation>
    <scope>IDENTIFICATION</scope>
</reference>
<keyword evidence="3" id="KW-1185">Reference proteome</keyword>
<sequence>MLRRPREPKRTRKARKRGTLRGSPNVVVKSNLFSTRAPQTGCSEQTKEKFWSLLDGKTAEVPLQEAIVAAGDLNVHEGATKDCYSCHGGFGYGSRNNDGERILEHAESHYLAISRK</sequence>
<evidence type="ECO:0000313" key="4">
    <source>
        <dbReference type="WBParaSite" id="HPLM_0000331301-mRNA-1"/>
    </source>
</evidence>
<dbReference type="PANTHER" id="PTHR23227:SF67">
    <property type="entry name" value="CRANIOFACIAL DEVELOPMENT PROTEIN 2-LIKE"/>
    <property type="match status" value="1"/>
</dbReference>
<evidence type="ECO:0000256" key="1">
    <source>
        <dbReference type="SAM" id="MobiDB-lite"/>
    </source>
</evidence>
<dbReference type="EMBL" id="UZAF01016109">
    <property type="protein sequence ID" value="VDO20612.1"/>
    <property type="molecule type" value="Genomic_DNA"/>
</dbReference>
<dbReference type="Proteomes" id="UP000268014">
    <property type="component" value="Unassembled WGS sequence"/>
</dbReference>
<accession>A0A0N4W129</accession>